<name>A0ABM1SJ07_LIMPO</name>
<dbReference type="RefSeq" id="XP_022243612.1">
    <property type="nucleotide sequence ID" value="XM_022387904.1"/>
</dbReference>
<reference evidence="4" key="1">
    <citation type="submission" date="2025-08" db="UniProtKB">
        <authorList>
            <consortium name="RefSeq"/>
        </authorList>
    </citation>
    <scope>IDENTIFICATION</scope>
    <source>
        <tissue evidence="4">Muscle</tissue>
    </source>
</reference>
<feature type="compositionally biased region" description="Basic residues" evidence="1">
    <location>
        <begin position="116"/>
        <end position="148"/>
    </location>
</feature>
<protein>
    <submittedName>
        <fullName evidence="4">Lamin-B receptor-like</fullName>
    </submittedName>
</protein>
<feature type="domain" description="Tudor" evidence="2">
    <location>
        <begin position="41"/>
        <end position="97"/>
    </location>
</feature>
<dbReference type="SUPFAM" id="SSF63748">
    <property type="entry name" value="Tudor/PWWP/MBT"/>
    <property type="match status" value="1"/>
</dbReference>
<dbReference type="GeneID" id="106461072"/>
<accession>A0ABM1SJ07</accession>
<dbReference type="InterPro" id="IPR002999">
    <property type="entry name" value="Tudor"/>
</dbReference>
<evidence type="ECO:0000313" key="3">
    <source>
        <dbReference type="Proteomes" id="UP000694941"/>
    </source>
</evidence>
<keyword evidence="3" id="KW-1185">Reference proteome</keyword>
<dbReference type="InterPro" id="IPR041297">
    <property type="entry name" value="Crb2_Tudor"/>
</dbReference>
<evidence type="ECO:0000259" key="2">
    <source>
        <dbReference type="SMART" id="SM00333"/>
    </source>
</evidence>
<dbReference type="Proteomes" id="UP000694941">
    <property type="component" value="Unplaced"/>
</dbReference>
<sequence>MNLGHRIYLERDLQEVVSQQSKAVSVSCNSQKMPKTRSKQETFGVGDDVIAKWSGSNLFYNATILGKTGSFYDVQFEDGSVSTVEPINVKKRVIHTKASRSPGRKQTSQKTQSRSSSKRRLSRSRSNRRSSRSSSRSRSKSRSRRRIKKEVSPSKKNLKKPEEIPEINLIEEVSTLAAQTLPKLNLQQTHEVCIYERKKDEYVIKLLNYNIFTKSNPEIL</sequence>
<evidence type="ECO:0000313" key="4">
    <source>
        <dbReference type="RefSeq" id="XP_022243612.1"/>
    </source>
</evidence>
<organism evidence="3 4">
    <name type="scientific">Limulus polyphemus</name>
    <name type="common">Atlantic horseshoe crab</name>
    <dbReference type="NCBI Taxonomy" id="6850"/>
    <lineage>
        <taxon>Eukaryota</taxon>
        <taxon>Metazoa</taxon>
        <taxon>Ecdysozoa</taxon>
        <taxon>Arthropoda</taxon>
        <taxon>Chelicerata</taxon>
        <taxon>Merostomata</taxon>
        <taxon>Xiphosura</taxon>
        <taxon>Limulidae</taxon>
        <taxon>Limulus</taxon>
    </lineage>
</organism>
<feature type="compositionally biased region" description="Basic and acidic residues" evidence="1">
    <location>
        <begin position="149"/>
        <end position="159"/>
    </location>
</feature>
<evidence type="ECO:0000256" key="1">
    <source>
        <dbReference type="SAM" id="MobiDB-lite"/>
    </source>
</evidence>
<gene>
    <name evidence="4" type="primary">LOC106461072</name>
</gene>
<dbReference type="Pfam" id="PF18115">
    <property type="entry name" value="Tudor_3"/>
    <property type="match status" value="1"/>
</dbReference>
<feature type="region of interest" description="Disordered" evidence="1">
    <location>
        <begin position="92"/>
        <end position="159"/>
    </location>
</feature>
<dbReference type="Gene3D" id="2.30.30.140">
    <property type="match status" value="1"/>
</dbReference>
<proteinExistence type="predicted"/>
<dbReference type="SMART" id="SM00333">
    <property type="entry name" value="TUDOR"/>
    <property type="match status" value="1"/>
</dbReference>